<dbReference type="AlphaFoldDB" id="A0A239AW45"/>
<name>A0A239AW45_9BACT</name>
<dbReference type="InterPro" id="IPR004919">
    <property type="entry name" value="GmrSD_N"/>
</dbReference>
<evidence type="ECO:0000313" key="2">
    <source>
        <dbReference type="EMBL" id="SNR99173.1"/>
    </source>
</evidence>
<evidence type="ECO:0000259" key="1">
    <source>
        <dbReference type="Pfam" id="PF03235"/>
    </source>
</evidence>
<gene>
    <name evidence="2" type="ORF">SAMN06269173_11548</name>
</gene>
<reference evidence="3" key="1">
    <citation type="submission" date="2017-06" db="EMBL/GenBank/DDBJ databases">
        <authorList>
            <person name="Varghese N."/>
            <person name="Submissions S."/>
        </authorList>
    </citation>
    <scope>NUCLEOTIDE SEQUENCE [LARGE SCALE GENOMIC DNA]</scope>
    <source>
        <strain evidence="3">DSM 28041</strain>
    </source>
</reference>
<dbReference type="Proteomes" id="UP000198310">
    <property type="component" value="Unassembled WGS sequence"/>
</dbReference>
<protein>
    <recommendedName>
        <fullName evidence="1">GmrSD restriction endonucleases N-terminal domain-containing protein</fullName>
    </recommendedName>
</protein>
<accession>A0A239AW45</accession>
<proteinExistence type="predicted"/>
<keyword evidence="3" id="KW-1185">Reference proteome</keyword>
<dbReference type="Pfam" id="PF03235">
    <property type="entry name" value="GmrSD_N"/>
    <property type="match status" value="1"/>
</dbReference>
<dbReference type="EMBL" id="FZNS01000015">
    <property type="protein sequence ID" value="SNR99173.1"/>
    <property type="molecule type" value="Genomic_DNA"/>
</dbReference>
<sequence>MRKYNLEELLAGEIGMAAQEPIRFAGVQVPMIQRDYAQGRKSEEAVRSRFLSALFGALGGNNQLTLDFVYGSVQLLDKKPYFVPLDGQQRLTTLFLLYWYIGNRELTGDDKDRLNAWLGKFSYATRSTARDFCAKLTSVDIDPATKPSQTIRNLAWFYSSYQQDPTVQAMLEMLDAIHKRYAEAAATDLFPALKQLSFYVLPLDGFGLSDELYIKMNARGKQLTGFENFKADFIDWLRAEINPERGEFAELVDLDGRSIPFVEAFTMKLDTTWTDLFWRNARVDNTVDAAYMRFWQRFLLAMHFVEPNPVAEETSLPSALDNGPNNEIYKGFALYRALLAKPGRVKAAARLLDKLSDHYDAIGIAIKESWGEQPNNWHLLAASITQQQRILFYAVMRYLETESFDQQALRQWLRVIWNISVDPDMRSVDAMVAVMRIVGKLAKGAGNIYEFLLSAECDEIAKAERSSFIKSQLGEEQLKARLIQDNTDWEPILVASEKHPLFQGNITFLLLDELTIEDFQHRASLAAHLFSVKGTSEHYKKTHLLIRAVISQAPDWNWLTGLDIRDDANNWRLLLRRRPTVMNFMRHLLCMNDEQAVSEELNRLVTQPSSLQSSSEHQHVHEHLYLEPGLQNWIQRQDVNATDLRWRYDHIFAHKYYGRDYTRVRLDTYRNEIADGLIEHLDFTTEQRCGTSNCFWGDTVSLFRIEADWTITAYFDEYETLRIGIRHSDGLALTENELDSEAEQNEYWLIRKSYMYKNVSNAEEASKLVQSIKEELFDSSFFQTRISVLAIAATS</sequence>
<dbReference type="RefSeq" id="WP_089334203.1">
    <property type="nucleotide sequence ID" value="NZ_FZNS01000015.1"/>
</dbReference>
<evidence type="ECO:0000313" key="3">
    <source>
        <dbReference type="Proteomes" id="UP000198310"/>
    </source>
</evidence>
<organism evidence="2 3">
    <name type="scientific">Hymenobacter mucosus</name>
    <dbReference type="NCBI Taxonomy" id="1411120"/>
    <lineage>
        <taxon>Bacteria</taxon>
        <taxon>Pseudomonadati</taxon>
        <taxon>Bacteroidota</taxon>
        <taxon>Cytophagia</taxon>
        <taxon>Cytophagales</taxon>
        <taxon>Hymenobacteraceae</taxon>
        <taxon>Hymenobacter</taxon>
    </lineage>
</organism>
<feature type="domain" description="GmrSD restriction endonucleases N-terminal" evidence="1">
    <location>
        <begin position="27"/>
        <end position="233"/>
    </location>
</feature>